<comment type="similarity">
    <text evidence="1">Belongs to the peptidase C48 family.</text>
</comment>
<evidence type="ECO:0000256" key="1">
    <source>
        <dbReference type="ARBA" id="ARBA00005234"/>
    </source>
</evidence>
<feature type="compositionally biased region" description="Basic and acidic residues" evidence="6">
    <location>
        <begin position="1288"/>
        <end position="1308"/>
    </location>
</feature>
<feature type="compositionally biased region" description="Polar residues" evidence="6">
    <location>
        <begin position="264"/>
        <end position="273"/>
    </location>
</feature>
<dbReference type="Pfam" id="PF02902">
    <property type="entry name" value="Peptidase_C48"/>
    <property type="match status" value="2"/>
</dbReference>
<feature type="compositionally biased region" description="Basic and acidic residues" evidence="6">
    <location>
        <begin position="537"/>
        <end position="556"/>
    </location>
</feature>
<feature type="region of interest" description="Disordered" evidence="6">
    <location>
        <begin position="1380"/>
        <end position="1486"/>
    </location>
</feature>
<feature type="compositionally biased region" description="Low complexity" evidence="6">
    <location>
        <begin position="609"/>
        <end position="623"/>
    </location>
</feature>
<feature type="compositionally biased region" description="Polar residues" evidence="6">
    <location>
        <begin position="526"/>
        <end position="536"/>
    </location>
</feature>
<reference evidence="8 9" key="1">
    <citation type="submission" date="2024-01" db="EMBL/GenBank/DDBJ databases">
        <title>Comparative genomics of Cryptococcus and Kwoniella reveals pathogenesis evolution and contrasting modes of karyotype evolution via chromosome fusion or intercentromeric recombination.</title>
        <authorList>
            <person name="Coelho M.A."/>
            <person name="David-Palma M."/>
            <person name="Shea T."/>
            <person name="Bowers K."/>
            <person name="McGinley-Smith S."/>
            <person name="Mohammad A.W."/>
            <person name="Gnirke A."/>
            <person name="Yurkov A.M."/>
            <person name="Nowrousian M."/>
            <person name="Sun S."/>
            <person name="Cuomo C.A."/>
            <person name="Heitman J."/>
        </authorList>
    </citation>
    <scope>NUCLEOTIDE SEQUENCE [LARGE SCALE GENOMIC DNA]</scope>
    <source>
        <strain evidence="8">CBS 11374</strain>
    </source>
</reference>
<dbReference type="RefSeq" id="XP_062789603.1">
    <property type="nucleotide sequence ID" value="XM_062933552.1"/>
</dbReference>
<evidence type="ECO:0000256" key="5">
    <source>
        <dbReference type="ARBA" id="ARBA00022801"/>
    </source>
</evidence>
<feature type="region of interest" description="Disordered" evidence="6">
    <location>
        <begin position="1270"/>
        <end position="1366"/>
    </location>
</feature>
<sequence>MEMFLGDRISTAPVQHPDEDSEGEVIRVTGSRQVTRQRSKIQHSGQNTSSSLSDDVRKQMKEIKTRNNEENRSKRPPKNGDSHPSKTSSPYLPGKNTIKGGNGGGQQSTKAVNDSRQPLREPPRAKVTSSFNPAKPLLRDKINLGGPQRFPTHLGRAQRQSETIDLTLNPSAGPSRLTFRSSNHEQEPDALDSEPDEPVRTLRIVPSSSRSRSPEKQPSSAQKYTNHCTSSDDDTSGHPPRLSLYTLSKDKGKGKLREDVPYGSSPTKQNGSLSLLMDDHPEEVQDSDGIFQSDLKPRGPDIDEEIEYISPPSKHVLKQTLQQRQSSVINSHMGRQESTSPIKNKSRLQGMKDKNGNLRSEAKPPKLKSAAIKKQVDGTIPSSMPGAFAMKTADVEKAWFAPDQEFKCHSLALTMHSLRIVANIGQEGNFWDVPLKSMKRVSIGNHQARPFLQVDLQINSQYEKASLVAYLNKSGPRINLHNLDVLEPLMLSLCSQKAPVPILTALKDRISQFKCEVELLDQSASNTLQDSCNSQIRDTRTRSRNQMMERSRKVSDAAETGEEAAVSTSRQKAPRKSAPQDDEPLRTRSNTKDKMLDDPSQSKLNFPPRAAASRRSTRNSAVSGNDVPDLEGSDSEQFVPPTKPKPVQNFRGEKSELLFPFPLEGRAGVNVTIGDAQRIETGEFLNDTLLEFGLRHALHNLQEERQKEVHLFNSFFYERLSDRTKKPKTGEEMWPGYESVKKWSKGKDIFDKKFVVVPINEHFHWYLAVIVNPKGILRPKSQKDEEVAQGHGLTTRAVPGDTVTENVSRSTSVDVNTELQVAEPLTTSGRLDSDLDDLDSQHSDPASRHPSPNLFGSHDDRLSNVDPDTTTDDLDCIGDDSTDIIEVDRDLRGVSKGVSGLDLNGEKSHEKDLVGTGGFISTPTLQAIQQQNEQITNLAQKGIADSPAKKRPPLKPDAKIIDSEDTWILTFDSLGGPHRAVSNTLNAWLKYEAKDKKGIDYDPTDAVYWEGRCLTQDNFYDCGLYVVHYAKQFLERPNAVLEVVQRRPPVMSSDDREPWEEDLKKVWREVDTKNLRKEWTGTMLSLAGQYEDNQPPKSAQQDEQETKKDEESLDAIEVDPSQVESIAIIGPSQILSAFAEHPENSIPGAFPRPTPKHPSPSPSPSPSPPLSASPKSPLSASPSIPERPENKSESPITDRGRRLSMDIDPVLSAPTTHGYQSVSPEKVAQSSPDNRLTGSLQHPEPPSIQSMQHGTVRRTISQLDPLHVFKEVKAGPSRRALSPQKSSRGIEHAGGNEDEEARLQDVESLRPPGRQVLGEISVSSVSSLGPVINDTSPIEEIHLTRPSSDTQNRDAHNSSPFSNFGKLAPSVANKIHVSPGGLALDVKRSPSRRRSDSLPISDEEEEELVEDLPPKAKFSPIHTYTKGKGKRANGNKVEPTMPSKKTKVGKSLTANATATGTLERNIKIAQGKEGSSSNEPISIDSD</sequence>
<feature type="region of interest" description="Disordered" evidence="6">
    <location>
        <begin position="1143"/>
        <end position="1257"/>
    </location>
</feature>
<feature type="region of interest" description="Disordered" evidence="6">
    <location>
        <begin position="1088"/>
        <end position="1118"/>
    </location>
</feature>
<feature type="compositionally biased region" description="Polar residues" evidence="6">
    <location>
        <begin position="1213"/>
        <end position="1240"/>
    </location>
</feature>
<name>A0ABZ1CT66_9TREE</name>
<feature type="compositionally biased region" description="Basic and acidic residues" evidence="6">
    <location>
        <begin position="1186"/>
        <end position="1205"/>
    </location>
</feature>
<feature type="compositionally biased region" description="Low complexity" evidence="6">
    <location>
        <begin position="203"/>
        <end position="220"/>
    </location>
</feature>
<evidence type="ECO:0000313" key="9">
    <source>
        <dbReference type="Proteomes" id="UP001329825"/>
    </source>
</evidence>
<dbReference type="InterPro" id="IPR003653">
    <property type="entry name" value="Peptidase_C48_C"/>
</dbReference>
<feature type="region of interest" description="Disordered" evidence="6">
    <location>
        <begin position="781"/>
        <end position="874"/>
    </location>
</feature>
<dbReference type="PANTHER" id="PTHR46896">
    <property type="entry name" value="SENTRIN-SPECIFIC PROTEASE"/>
    <property type="match status" value="1"/>
</dbReference>
<feature type="compositionally biased region" description="Basic and acidic residues" evidence="6">
    <location>
        <begin position="583"/>
        <end position="597"/>
    </location>
</feature>
<protein>
    <recommendedName>
        <fullName evidence="7">Ubiquitin-like protease family profile domain-containing protein</fullName>
    </recommendedName>
</protein>
<keyword evidence="4" id="KW-0833">Ubl conjugation pathway</keyword>
<feature type="compositionally biased region" description="Polar residues" evidence="6">
    <location>
        <begin position="803"/>
        <end position="830"/>
    </location>
</feature>
<feature type="compositionally biased region" description="Acidic residues" evidence="6">
    <location>
        <begin position="1401"/>
        <end position="1410"/>
    </location>
</feature>
<evidence type="ECO:0000259" key="7">
    <source>
        <dbReference type="PROSITE" id="PS50600"/>
    </source>
</evidence>
<evidence type="ECO:0000256" key="4">
    <source>
        <dbReference type="ARBA" id="ARBA00022786"/>
    </source>
</evidence>
<feature type="compositionally biased region" description="Basic and acidic residues" evidence="6">
    <location>
        <begin position="54"/>
        <end position="84"/>
    </location>
</feature>
<feature type="region of interest" description="Disordered" evidence="6">
    <location>
        <begin position="1"/>
        <end position="274"/>
    </location>
</feature>
<dbReference type="GeneID" id="87953930"/>
<feature type="compositionally biased region" description="Basic and acidic residues" evidence="6">
    <location>
        <begin position="350"/>
        <end position="364"/>
    </location>
</feature>
<evidence type="ECO:0000256" key="2">
    <source>
        <dbReference type="ARBA" id="ARBA00022553"/>
    </source>
</evidence>
<feature type="compositionally biased region" description="Basic and acidic residues" evidence="6">
    <location>
        <begin position="1385"/>
        <end position="1396"/>
    </location>
</feature>
<dbReference type="EMBL" id="CP141882">
    <property type="protein sequence ID" value="WRT64863.1"/>
    <property type="molecule type" value="Genomic_DNA"/>
</dbReference>
<evidence type="ECO:0000256" key="6">
    <source>
        <dbReference type="SAM" id="MobiDB-lite"/>
    </source>
</evidence>
<gene>
    <name evidence="8" type="ORF">IL334_001799</name>
</gene>
<dbReference type="InterPro" id="IPR038765">
    <property type="entry name" value="Papain-like_cys_pep_sf"/>
</dbReference>
<accession>A0ABZ1CT66</accession>
<keyword evidence="9" id="KW-1185">Reference proteome</keyword>
<proteinExistence type="inferred from homology"/>
<dbReference type="InterPro" id="IPR051947">
    <property type="entry name" value="Sentrin-specific_protease"/>
</dbReference>
<feature type="compositionally biased region" description="Pro residues" evidence="6">
    <location>
        <begin position="1150"/>
        <end position="1171"/>
    </location>
</feature>
<feature type="domain" description="Ubiquitin-like protease family profile" evidence="7">
    <location>
        <begin position="669"/>
        <end position="1033"/>
    </location>
</feature>
<keyword evidence="3" id="KW-0645">Protease</keyword>
<keyword evidence="5" id="KW-0378">Hydrolase</keyword>
<feature type="compositionally biased region" description="Polar residues" evidence="6">
    <location>
        <begin position="1452"/>
        <end position="1462"/>
    </location>
</feature>
<feature type="region of interest" description="Disordered" evidence="6">
    <location>
        <begin position="284"/>
        <end position="303"/>
    </location>
</feature>
<dbReference type="Gene3D" id="3.40.395.10">
    <property type="entry name" value="Adenoviral Proteinase, Chain A"/>
    <property type="match status" value="2"/>
</dbReference>
<evidence type="ECO:0000313" key="8">
    <source>
        <dbReference type="EMBL" id="WRT64863.1"/>
    </source>
</evidence>
<dbReference type="PANTHER" id="PTHR46896:SF3">
    <property type="entry name" value="FI06413P-RELATED"/>
    <property type="match status" value="1"/>
</dbReference>
<dbReference type="Proteomes" id="UP001329825">
    <property type="component" value="Chromosome 2"/>
</dbReference>
<feature type="compositionally biased region" description="Polar residues" evidence="6">
    <location>
        <begin position="1247"/>
        <end position="1257"/>
    </location>
</feature>
<evidence type="ECO:0000256" key="3">
    <source>
        <dbReference type="ARBA" id="ARBA00022670"/>
    </source>
</evidence>
<dbReference type="SUPFAM" id="SSF54001">
    <property type="entry name" value="Cysteine proteinases"/>
    <property type="match status" value="1"/>
</dbReference>
<feature type="compositionally biased region" description="Low complexity" evidence="6">
    <location>
        <begin position="1172"/>
        <end position="1183"/>
    </location>
</feature>
<feature type="compositionally biased region" description="Polar residues" evidence="6">
    <location>
        <begin position="107"/>
        <end position="116"/>
    </location>
</feature>
<dbReference type="PROSITE" id="PS50600">
    <property type="entry name" value="ULP_PROTEASE"/>
    <property type="match status" value="1"/>
</dbReference>
<keyword evidence="2" id="KW-0597">Phosphoprotein</keyword>
<feature type="region of interest" description="Disordered" evidence="6">
    <location>
        <begin position="526"/>
        <end position="649"/>
    </location>
</feature>
<feature type="compositionally biased region" description="Polar residues" evidence="6">
    <location>
        <begin position="42"/>
        <end position="53"/>
    </location>
</feature>
<feature type="compositionally biased region" description="Polar residues" evidence="6">
    <location>
        <begin position="158"/>
        <end position="172"/>
    </location>
</feature>
<feature type="compositionally biased region" description="Basic and acidic residues" evidence="6">
    <location>
        <begin position="248"/>
        <end position="260"/>
    </location>
</feature>
<feature type="region of interest" description="Disordered" evidence="6">
    <location>
        <begin position="329"/>
        <end position="372"/>
    </location>
</feature>
<organism evidence="8 9">
    <name type="scientific">Kwoniella shivajii</name>
    <dbReference type="NCBI Taxonomy" id="564305"/>
    <lineage>
        <taxon>Eukaryota</taxon>
        <taxon>Fungi</taxon>
        <taxon>Dikarya</taxon>
        <taxon>Basidiomycota</taxon>
        <taxon>Agaricomycotina</taxon>
        <taxon>Tremellomycetes</taxon>
        <taxon>Tremellales</taxon>
        <taxon>Cryptococcaceae</taxon>
        <taxon>Kwoniella</taxon>
    </lineage>
</organism>